<name>V9SE20_9VIRU</name>
<accession>V9SE20</accession>
<dbReference type="EMBL" id="KF483846">
    <property type="protein sequence ID" value="AHC54985.1"/>
    <property type="molecule type" value="Genomic_DNA"/>
</dbReference>
<gene>
    <name evidence="1" type="ORF">TNS_ORF267</name>
</gene>
<sequence>MAFQGEGAKDVLFQTFEAPIGTPKPLILSSISKNLEDSSSSIEKSKEEIRQMVGEERVVYEDSDSLFVKLPEGVHLKLATENFLRMMEDRKEKI</sequence>
<evidence type="ECO:0000313" key="1">
    <source>
        <dbReference type="EMBL" id="AHC54985.1"/>
    </source>
</evidence>
<proteinExistence type="predicted"/>
<evidence type="ECO:0000313" key="2">
    <source>
        <dbReference type="Proteomes" id="UP000232615"/>
    </source>
</evidence>
<organism evidence="1 2">
    <name type="scientific">Tunisvirus fontaine2</name>
    <dbReference type="NCBI Taxonomy" id="1421067"/>
    <lineage>
        <taxon>Viruses</taxon>
        <taxon>Varidnaviria</taxon>
        <taxon>Bamfordvirae</taxon>
        <taxon>Nucleocytoviricota</taxon>
        <taxon>Megaviricetes</taxon>
        <taxon>Pimascovirales</taxon>
        <taxon>Pimascovirales incertae sedis</taxon>
        <taxon>Marseilleviridae</taxon>
        <taxon>Losannavirus</taxon>
        <taxon>Losannavirus tunisense</taxon>
    </lineage>
</organism>
<keyword evidence="2" id="KW-1185">Reference proteome</keyword>
<protein>
    <submittedName>
        <fullName evidence="1">Uncharacterized protein</fullName>
    </submittedName>
</protein>
<reference evidence="1 2" key="1">
    <citation type="journal article" date="2014" name="Arch. Virol.">
        <title>Complete genome sequence of Tunisvirus, a new member of the proposed family Marseilleviridae.</title>
        <authorList>
            <person name="Aherfi S."/>
            <person name="Boughalmi M."/>
            <person name="Pagnier I."/>
            <person name="Fournous G."/>
            <person name="La Scola B."/>
            <person name="Raoult D."/>
            <person name="Colson P."/>
        </authorList>
    </citation>
    <scope>NUCLEOTIDE SEQUENCE [LARGE SCALE GENOMIC DNA]</scope>
    <source>
        <strain evidence="1 2">U484</strain>
    </source>
</reference>
<dbReference type="Proteomes" id="UP000232615">
    <property type="component" value="Segment"/>
</dbReference>